<dbReference type="AlphaFoldDB" id="A0A0H3CGE8"/>
<sequence length="226" mass="25240">MYTVLPSPLLHAITGLRFQPLVDLHSGQAVAHEVLVEIHNVNLDALFASLPTRSALQIFFWQANTLLQMPDKGQYWLNLPADQLLDAKAIDLLLALRHQQRLTIEIQDPLTVTRMSAAEQRGIHHALLQLKGAGWKIWLDDLTQELADDYARLALPVDGIKLDRSELSSPARFDTLVHFVREKIARAVVVEGIETAQDLQRACASGARFGQGFLWPESRIDASVTV</sequence>
<dbReference type="EMBL" id="CP001918">
    <property type="protein sequence ID" value="ADF59627.1"/>
    <property type="molecule type" value="Genomic_DNA"/>
</dbReference>
<dbReference type="InterPro" id="IPR001633">
    <property type="entry name" value="EAL_dom"/>
</dbReference>
<dbReference type="Gene3D" id="3.20.20.450">
    <property type="entry name" value="EAL domain"/>
    <property type="match status" value="1"/>
</dbReference>
<proteinExistence type="predicted"/>
<dbReference type="PROSITE" id="PS50883">
    <property type="entry name" value="EAL"/>
    <property type="match status" value="1"/>
</dbReference>
<dbReference type="OrthoDB" id="6623526at2"/>
<reference evidence="2 3" key="1">
    <citation type="journal article" date="2010" name="J. Bacteriol.">
        <title>Complete genome sequence of Enterobacter cloacae subsp. cloacae type strain ATCC 13047.</title>
        <authorList>
            <person name="Ren Y."/>
            <person name="Ren Y."/>
            <person name="Zhou Z."/>
            <person name="Guo X."/>
            <person name="Li Y."/>
            <person name="Feng L."/>
            <person name="Wang L."/>
        </authorList>
    </citation>
    <scope>NUCLEOTIDE SEQUENCE [LARGE SCALE GENOMIC DNA]</scope>
    <source>
        <strain evidence="3">ATCC 13047 / DSM 30054 / NBRC 13535 / NCTC 10005 / WDCM 00083 / NCDC 279-56</strain>
    </source>
</reference>
<dbReference type="SUPFAM" id="SSF141868">
    <property type="entry name" value="EAL domain-like"/>
    <property type="match status" value="1"/>
</dbReference>
<evidence type="ECO:0000313" key="2">
    <source>
        <dbReference type="EMBL" id="ADF59627.1"/>
    </source>
</evidence>
<gene>
    <name evidence="2" type="ordered locus">ECL_00059</name>
</gene>
<dbReference type="Proteomes" id="UP000002363">
    <property type="component" value="Chromosome"/>
</dbReference>
<dbReference type="InterPro" id="IPR050706">
    <property type="entry name" value="Cyclic-di-GMP_PDE-like"/>
</dbReference>
<dbReference type="PATRIC" id="fig|716541.4.peg.357"/>
<evidence type="ECO:0000313" key="3">
    <source>
        <dbReference type="Proteomes" id="UP000002363"/>
    </source>
</evidence>
<dbReference type="eggNOG" id="COG2200">
    <property type="taxonomic scope" value="Bacteria"/>
</dbReference>
<evidence type="ECO:0000259" key="1">
    <source>
        <dbReference type="PROSITE" id="PS50883"/>
    </source>
</evidence>
<dbReference type="Pfam" id="PF00563">
    <property type="entry name" value="EAL"/>
    <property type="match status" value="1"/>
</dbReference>
<dbReference type="PANTHER" id="PTHR33121">
    <property type="entry name" value="CYCLIC DI-GMP PHOSPHODIESTERASE PDEF"/>
    <property type="match status" value="1"/>
</dbReference>
<dbReference type="SMART" id="SM00052">
    <property type="entry name" value="EAL"/>
    <property type="match status" value="1"/>
</dbReference>
<dbReference type="STRING" id="716541.ECL_00059"/>
<protein>
    <recommendedName>
        <fullName evidence="1">EAL domain-containing protein</fullName>
    </recommendedName>
</protein>
<keyword evidence="3" id="KW-1185">Reference proteome</keyword>
<name>A0A0H3CGE8_ENTCC</name>
<organism evidence="2 3">
    <name type="scientific">Enterobacter cloacae subsp. cloacae (strain ATCC 13047 / DSM 30054 / NBRC 13535 / NCTC 10005 / WDCM 00083 / NCDC 279-56)</name>
    <dbReference type="NCBI Taxonomy" id="716541"/>
    <lineage>
        <taxon>Bacteria</taxon>
        <taxon>Pseudomonadati</taxon>
        <taxon>Pseudomonadota</taxon>
        <taxon>Gammaproteobacteria</taxon>
        <taxon>Enterobacterales</taxon>
        <taxon>Enterobacteriaceae</taxon>
        <taxon>Enterobacter</taxon>
        <taxon>Enterobacter cloacae complex</taxon>
    </lineage>
</organism>
<dbReference type="HOGENOM" id="CLU_092727_1_0_6"/>
<dbReference type="GO" id="GO:0071111">
    <property type="term" value="F:cyclic-guanylate-specific phosphodiesterase activity"/>
    <property type="evidence" value="ECO:0007669"/>
    <property type="project" value="InterPro"/>
</dbReference>
<feature type="domain" description="EAL" evidence="1">
    <location>
        <begin position="1"/>
        <end position="226"/>
    </location>
</feature>
<dbReference type="InterPro" id="IPR035919">
    <property type="entry name" value="EAL_sf"/>
</dbReference>
<accession>A0A0H3CGE8</accession>
<dbReference type="RefSeq" id="WP_013094831.1">
    <property type="nucleotide sequence ID" value="NC_014121.1"/>
</dbReference>
<dbReference type="PANTHER" id="PTHR33121:SF70">
    <property type="entry name" value="SIGNALING PROTEIN YKOW"/>
    <property type="match status" value="1"/>
</dbReference>
<dbReference type="KEGG" id="enc:ECL_00059"/>
<dbReference type="EnsemblBacteria" id="ADF59627">
    <property type="protein sequence ID" value="ADF59627"/>
    <property type="gene ID" value="ECL_00059"/>
</dbReference>